<protein>
    <recommendedName>
        <fullName evidence="3">SMI1/KNR4 family protein</fullName>
    </recommendedName>
</protein>
<keyword evidence="2" id="KW-1185">Reference proteome</keyword>
<proteinExistence type="predicted"/>
<sequence length="209" mass="24704">MSEFTSGNLVLNKFKPSVQKYNPIFMDELNDKWSLFFTEGTEVSEDCPHDVMGITQEAPVLYFYNFEDHGWGFSILQQGSVIATFDFSYEQEEIELMKYVQEKFPDQDHIELLYLNPDSHVFKENMLLELQQLRSCEDRAKTLLERLDVGTFSLFELGDEQLEQLRHLFELGNLLNPHNRYKLVDEFKSILGIEAMSWIRVDRLERLQE</sequence>
<dbReference type="Proteomes" id="UP001519344">
    <property type="component" value="Unassembled WGS sequence"/>
</dbReference>
<accession>A0ABS4HYI1</accession>
<dbReference type="RefSeq" id="WP_167066101.1">
    <property type="nucleotide sequence ID" value="NZ_JAAOZR010000045.1"/>
</dbReference>
<gene>
    <name evidence="1" type="ORF">J2Z65_002477</name>
</gene>
<name>A0ABS4HYI1_9BACL</name>
<evidence type="ECO:0000313" key="2">
    <source>
        <dbReference type="Proteomes" id="UP001519344"/>
    </source>
</evidence>
<comment type="caution">
    <text evidence="1">The sequence shown here is derived from an EMBL/GenBank/DDBJ whole genome shotgun (WGS) entry which is preliminary data.</text>
</comment>
<organism evidence="1 2">
    <name type="scientific">Paenibacillus aceris</name>
    <dbReference type="NCBI Taxonomy" id="869555"/>
    <lineage>
        <taxon>Bacteria</taxon>
        <taxon>Bacillati</taxon>
        <taxon>Bacillota</taxon>
        <taxon>Bacilli</taxon>
        <taxon>Bacillales</taxon>
        <taxon>Paenibacillaceae</taxon>
        <taxon>Paenibacillus</taxon>
    </lineage>
</organism>
<dbReference type="EMBL" id="JAGGKV010000005">
    <property type="protein sequence ID" value="MBP1963261.1"/>
    <property type="molecule type" value="Genomic_DNA"/>
</dbReference>
<evidence type="ECO:0008006" key="3">
    <source>
        <dbReference type="Google" id="ProtNLM"/>
    </source>
</evidence>
<evidence type="ECO:0000313" key="1">
    <source>
        <dbReference type="EMBL" id="MBP1963261.1"/>
    </source>
</evidence>
<reference evidence="1 2" key="1">
    <citation type="submission" date="2021-03" db="EMBL/GenBank/DDBJ databases">
        <title>Genomic Encyclopedia of Type Strains, Phase IV (KMG-IV): sequencing the most valuable type-strain genomes for metagenomic binning, comparative biology and taxonomic classification.</title>
        <authorList>
            <person name="Goeker M."/>
        </authorList>
    </citation>
    <scope>NUCLEOTIDE SEQUENCE [LARGE SCALE GENOMIC DNA]</scope>
    <source>
        <strain evidence="1 2">DSM 24950</strain>
    </source>
</reference>